<dbReference type="EC" id="1.11.1.-" evidence="7"/>
<dbReference type="GO" id="GO:0034599">
    <property type="term" value="P:cellular response to oxidative stress"/>
    <property type="evidence" value="ECO:0007669"/>
    <property type="project" value="InterPro"/>
</dbReference>
<evidence type="ECO:0000256" key="6">
    <source>
        <dbReference type="RuleBase" id="RU004241"/>
    </source>
</evidence>
<dbReference type="GO" id="GO:0004601">
    <property type="term" value="F:peroxidase activity"/>
    <property type="evidence" value="ECO:0007669"/>
    <property type="project" value="UniProtKB-KW"/>
</dbReference>
<evidence type="ECO:0000256" key="1">
    <source>
        <dbReference type="ARBA" id="ARBA00022559"/>
    </source>
</evidence>
<evidence type="ECO:0000313" key="10">
    <source>
        <dbReference type="Proteomes" id="UP000054007"/>
    </source>
</evidence>
<dbReference type="GO" id="GO:0020037">
    <property type="term" value="F:heme binding"/>
    <property type="evidence" value="ECO:0007669"/>
    <property type="project" value="UniProtKB-UniRule"/>
</dbReference>
<accession>A0A0D7B1N0</accession>
<dbReference type="OrthoDB" id="2144714at2759"/>
<dbReference type="Gene3D" id="1.10.520.10">
    <property type="match status" value="1"/>
</dbReference>
<dbReference type="GO" id="GO:0000302">
    <property type="term" value="P:response to reactive oxygen species"/>
    <property type="evidence" value="ECO:0007669"/>
    <property type="project" value="TreeGrafter"/>
</dbReference>
<feature type="chain" id="PRO_5006986506" description="Peroxidase" evidence="7">
    <location>
        <begin position="18"/>
        <end position="531"/>
    </location>
</feature>
<dbReference type="SUPFAM" id="SSF48113">
    <property type="entry name" value="Heme-dependent peroxidases"/>
    <property type="match status" value="1"/>
</dbReference>
<dbReference type="PROSITE" id="PS50873">
    <property type="entry name" value="PEROXIDASE_4"/>
    <property type="match status" value="1"/>
</dbReference>
<keyword evidence="2" id="KW-0349">Heme</keyword>
<keyword evidence="10" id="KW-1185">Reference proteome</keyword>
<dbReference type="InterPro" id="IPR010255">
    <property type="entry name" value="Haem_peroxidase_sf"/>
</dbReference>
<evidence type="ECO:0000256" key="4">
    <source>
        <dbReference type="ARBA" id="ARBA00023002"/>
    </source>
</evidence>
<keyword evidence="4 7" id="KW-0560">Oxidoreductase</keyword>
<evidence type="ECO:0000256" key="5">
    <source>
        <dbReference type="ARBA" id="ARBA00023004"/>
    </source>
</evidence>
<keyword evidence="7" id="KW-0732">Signal</keyword>
<evidence type="ECO:0000256" key="2">
    <source>
        <dbReference type="ARBA" id="ARBA00022617"/>
    </source>
</evidence>
<dbReference type="AlphaFoldDB" id="A0A0D7B1N0"/>
<evidence type="ECO:0000313" key="9">
    <source>
        <dbReference type="EMBL" id="KIY64382.1"/>
    </source>
</evidence>
<feature type="domain" description="Plant heme peroxidase family profile" evidence="8">
    <location>
        <begin position="46"/>
        <end position="343"/>
    </location>
</feature>
<dbReference type="EMBL" id="KN880639">
    <property type="protein sequence ID" value="KIY64382.1"/>
    <property type="molecule type" value="Genomic_DNA"/>
</dbReference>
<protein>
    <recommendedName>
        <fullName evidence="7">Peroxidase</fullName>
        <ecNumber evidence="7">1.11.1.-</ecNumber>
    </recommendedName>
</protein>
<proteinExistence type="inferred from homology"/>
<dbReference type="STRING" id="1314674.A0A0D7B1N0"/>
<reference evidence="9 10" key="1">
    <citation type="journal article" date="2015" name="Fungal Genet. Biol.">
        <title>Evolution of novel wood decay mechanisms in Agaricales revealed by the genome sequences of Fistulina hepatica and Cylindrobasidium torrendii.</title>
        <authorList>
            <person name="Floudas D."/>
            <person name="Held B.W."/>
            <person name="Riley R."/>
            <person name="Nagy L.G."/>
            <person name="Koehler G."/>
            <person name="Ransdell A.S."/>
            <person name="Younus H."/>
            <person name="Chow J."/>
            <person name="Chiniquy J."/>
            <person name="Lipzen A."/>
            <person name="Tritt A."/>
            <person name="Sun H."/>
            <person name="Haridas S."/>
            <person name="LaButti K."/>
            <person name="Ohm R.A."/>
            <person name="Kues U."/>
            <person name="Blanchette R.A."/>
            <person name="Grigoriev I.V."/>
            <person name="Minto R.E."/>
            <person name="Hibbett D.S."/>
        </authorList>
    </citation>
    <scope>NUCLEOTIDE SEQUENCE [LARGE SCALE GENOMIC DNA]</scope>
    <source>
        <strain evidence="9 10">FP15055 ss-10</strain>
    </source>
</reference>
<keyword evidence="5" id="KW-0408">Iron</keyword>
<dbReference type="PRINTS" id="PR00458">
    <property type="entry name" value="PEROXIDASE"/>
</dbReference>
<dbReference type="Proteomes" id="UP000054007">
    <property type="component" value="Unassembled WGS sequence"/>
</dbReference>
<organism evidence="9 10">
    <name type="scientific">Cylindrobasidium torrendii FP15055 ss-10</name>
    <dbReference type="NCBI Taxonomy" id="1314674"/>
    <lineage>
        <taxon>Eukaryota</taxon>
        <taxon>Fungi</taxon>
        <taxon>Dikarya</taxon>
        <taxon>Basidiomycota</taxon>
        <taxon>Agaricomycotina</taxon>
        <taxon>Agaricomycetes</taxon>
        <taxon>Agaricomycetidae</taxon>
        <taxon>Agaricales</taxon>
        <taxon>Marasmiineae</taxon>
        <taxon>Physalacriaceae</taxon>
        <taxon>Cylindrobasidium</taxon>
    </lineage>
</organism>
<evidence type="ECO:0000256" key="7">
    <source>
        <dbReference type="RuleBase" id="RU363051"/>
    </source>
</evidence>
<name>A0A0D7B1N0_9AGAR</name>
<dbReference type="InterPro" id="IPR002016">
    <property type="entry name" value="Haem_peroxidase"/>
</dbReference>
<comment type="similarity">
    <text evidence="6">Belongs to the peroxidase family.</text>
</comment>
<gene>
    <name evidence="9" type="ORF">CYLTODRAFT_401992</name>
</gene>
<dbReference type="Gene3D" id="1.10.420.10">
    <property type="entry name" value="Peroxidase, domain 2"/>
    <property type="match status" value="1"/>
</dbReference>
<dbReference type="GO" id="GO:0042744">
    <property type="term" value="P:hydrogen peroxide catabolic process"/>
    <property type="evidence" value="ECO:0007669"/>
    <property type="project" value="TreeGrafter"/>
</dbReference>
<dbReference type="PANTHER" id="PTHR31356:SF53">
    <property type="entry name" value="HEME PEROXIDASE"/>
    <property type="match status" value="1"/>
</dbReference>
<dbReference type="GO" id="GO:0046872">
    <property type="term" value="F:metal ion binding"/>
    <property type="evidence" value="ECO:0007669"/>
    <property type="project" value="UniProtKB-UniRule"/>
</dbReference>
<sequence>MTRLLATSLALANSVLAYTWPSPQLDRLESLRWDQDGYNSFEAASFVKPCDRYTLSERDKGTAGLRTNAGDWIRTAYHDMAPHDKTAGTGGLDASIRFWEEQARPENPGNHWNNSILFIGGALDRHFSLADGIALLAVLATENCGGPEIDFRGGRVDATEPNNAGVPEPDQDIESFVESFDRQGFTKEEMIALVACGHAIGSVQSKVFPDVVAESPNGTEYDSGVGFDSTMATFDNAVAVEYVDGTTQNPLVVGLNATKNSDLRVFQSDGNKTITALAEDADLFATTCASLMARMIDTVPKGVELTEVIRPLPVKPYQLKLTYLKNGTVKLSGEVRLFDSTENDKRTVELVWTDATCADDEAECEEHRVSLAHTSSMVSSAQALRYTNLWYGHPTFLATIDPTKGFREFHFEVDEGDGEVRKLDQDGAGFVLPTDAVMLSETMCGNTLAVAVCDDASITRVFIEADNIRGDISQAPARVIELERSGDADANGFVLWTTTIEETVPSYGFGIVAEINGERVELPQDNRSTFC</sequence>
<evidence type="ECO:0000259" key="8">
    <source>
        <dbReference type="PROSITE" id="PS50873"/>
    </source>
</evidence>
<dbReference type="InterPro" id="IPR044831">
    <property type="entry name" value="Ccp1-like"/>
</dbReference>
<evidence type="ECO:0000256" key="3">
    <source>
        <dbReference type="ARBA" id="ARBA00022723"/>
    </source>
</evidence>
<keyword evidence="3" id="KW-0479">Metal-binding</keyword>
<dbReference type="Pfam" id="PF00141">
    <property type="entry name" value="peroxidase"/>
    <property type="match status" value="1"/>
</dbReference>
<dbReference type="PANTHER" id="PTHR31356">
    <property type="entry name" value="THYLAKOID LUMENAL 29 KDA PROTEIN, CHLOROPLASTIC-RELATED"/>
    <property type="match status" value="1"/>
</dbReference>
<feature type="signal peptide" evidence="7">
    <location>
        <begin position="1"/>
        <end position="17"/>
    </location>
</feature>
<keyword evidence="1 7" id="KW-0575">Peroxidase</keyword>